<proteinExistence type="inferred from homology"/>
<evidence type="ECO:0000313" key="10">
    <source>
        <dbReference type="Proteomes" id="UP000317893"/>
    </source>
</evidence>
<dbReference type="GO" id="GO:0046933">
    <property type="term" value="F:proton-transporting ATP synthase activity, rotational mechanism"/>
    <property type="evidence" value="ECO:0007669"/>
    <property type="project" value="UniProtKB-UniRule"/>
</dbReference>
<evidence type="ECO:0000256" key="1">
    <source>
        <dbReference type="ARBA" id="ARBA00004370"/>
    </source>
</evidence>
<gene>
    <name evidence="8" type="primary">atpH</name>
    <name evidence="9" type="ORF">FB458_2735</name>
</gene>
<evidence type="ECO:0000256" key="6">
    <source>
        <dbReference type="ARBA" id="ARBA00023196"/>
    </source>
</evidence>
<evidence type="ECO:0000256" key="5">
    <source>
        <dbReference type="ARBA" id="ARBA00023136"/>
    </source>
</evidence>
<dbReference type="PRINTS" id="PR00125">
    <property type="entry name" value="ATPASEDELTA"/>
</dbReference>
<keyword evidence="3 8" id="KW-0375">Hydrogen ion transport</keyword>
<dbReference type="InterPro" id="IPR000711">
    <property type="entry name" value="ATPase_OSCP/dsu"/>
</dbReference>
<keyword evidence="4 8" id="KW-0406">Ion transport</keyword>
<name>A0A542E2R0_9MICO</name>
<comment type="function">
    <text evidence="8">F(1)F(0) ATP synthase produces ATP from ADP in the presence of a proton or sodium gradient. F-type ATPases consist of two structural domains, F(1) containing the extramembraneous catalytic core and F(0) containing the membrane proton channel, linked together by a central stalk and a peripheral stalk. During catalysis, ATP synthesis in the catalytic domain of F(1) is coupled via a rotary mechanism of the central stalk subunits to proton translocation.</text>
</comment>
<evidence type="ECO:0000256" key="7">
    <source>
        <dbReference type="ARBA" id="ARBA00023310"/>
    </source>
</evidence>
<comment type="caution">
    <text evidence="9">The sequence shown here is derived from an EMBL/GenBank/DDBJ whole genome shotgun (WGS) entry which is preliminary data.</text>
</comment>
<dbReference type="Pfam" id="PF00213">
    <property type="entry name" value="OSCP"/>
    <property type="match status" value="1"/>
</dbReference>
<protein>
    <recommendedName>
        <fullName evidence="8">ATP synthase subunit delta</fullName>
    </recommendedName>
    <alternativeName>
        <fullName evidence="8">ATP synthase F(1) sector subunit delta</fullName>
    </alternativeName>
    <alternativeName>
        <fullName evidence="8">F-type ATPase subunit delta</fullName>
        <shortName evidence="8">F-ATPase subunit delta</shortName>
    </alternativeName>
</protein>
<dbReference type="Proteomes" id="UP000317893">
    <property type="component" value="Unassembled WGS sequence"/>
</dbReference>
<organism evidence="9 10">
    <name type="scientific">Lapillicoccus jejuensis</name>
    <dbReference type="NCBI Taxonomy" id="402171"/>
    <lineage>
        <taxon>Bacteria</taxon>
        <taxon>Bacillati</taxon>
        <taxon>Actinomycetota</taxon>
        <taxon>Actinomycetes</taxon>
        <taxon>Micrococcales</taxon>
        <taxon>Intrasporangiaceae</taxon>
        <taxon>Lapillicoccus</taxon>
    </lineage>
</organism>
<evidence type="ECO:0000313" key="9">
    <source>
        <dbReference type="EMBL" id="TQJ09622.1"/>
    </source>
</evidence>
<keyword evidence="5 8" id="KW-0472">Membrane</keyword>
<evidence type="ECO:0000256" key="4">
    <source>
        <dbReference type="ARBA" id="ARBA00023065"/>
    </source>
</evidence>
<evidence type="ECO:0000256" key="2">
    <source>
        <dbReference type="ARBA" id="ARBA00022448"/>
    </source>
</evidence>
<dbReference type="GO" id="GO:0005886">
    <property type="term" value="C:plasma membrane"/>
    <property type="evidence" value="ECO:0007669"/>
    <property type="project" value="UniProtKB-SubCell"/>
</dbReference>
<evidence type="ECO:0000256" key="3">
    <source>
        <dbReference type="ARBA" id="ARBA00022781"/>
    </source>
</evidence>
<keyword evidence="2 8" id="KW-0813">Transport</keyword>
<keyword evidence="6 8" id="KW-0139">CF(1)</keyword>
<dbReference type="EMBL" id="VFMN01000001">
    <property type="protein sequence ID" value="TQJ09622.1"/>
    <property type="molecule type" value="Genomic_DNA"/>
</dbReference>
<dbReference type="InterPro" id="IPR020781">
    <property type="entry name" value="ATPase_OSCP/d_CS"/>
</dbReference>
<reference evidence="9 10" key="1">
    <citation type="submission" date="2019-06" db="EMBL/GenBank/DDBJ databases">
        <title>Sequencing the genomes of 1000 actinobacteria strains.</title>
        <authorList>
            <person name="Klenk H.-P."/>
        </authorList>
    </citation>
    <scope>NUCLEOTIDE SEQUENCE [LARGE SCALE GENOMIC DNA]</scope>
    <source>
        <strain evidence="9 10">DSM 18607</strain>
    </source>
</reference>
<dbReference type="AlphaFoldDB" id="A0A542E2R0"/>
<accession>A0A542E2R0</accession>
<dbReference type="RefSeq" id="WP_141848959.1">
    <property type="nucleotide sequence ID" value="NZ_BAAAPR010000009.1"/>
</dbReference>
<dbReference type="NCBIfam" id="TIGR01145">
    <property type="entry name" value="ATP_synt_delta"/>
    <property type="match status" value="1"/>
</dbReference>
<dbReference type="HAMAP" id="MF_01416">
    <property type="entry name" value="ATP_synth_delta_bact"/>
    <property type="match status" value="1"/>
</dbReference>
<comment type="subcellular location">
    <subcellularLocation>
        <location evidence="8">Cell membrane</location>
        <topology evidence="8">Peripheral membrane protein</topology>
    </subcellularLocation>
    <subcellularLocation>
        <location evidence="1">Membrane</location>
    </subcellularLocation>
</comment>
<dbReference type="PROSITE" id="PS00389">
    <property type="entry name" value="ATPASE_DELTA"/>
    <property type="match status" value="1"/>
</dbReference>
<keyword evidence="7 8" id="KW-0066">ATP synthesis</keyword>
<dbReference type="PANTHER" id="PTHR11910">
    <property type="entry name" value="ATP SYNTHASE DELTA CHAIN"/>
    <property type="match status" value="1"/>
</dbReference>
<dbReference type="OrthoDB" id="5242917at2"/>
<comment type="function">
    <text evidence="8">This protein is part of the stalk that links CF(0) to CF(1). It either transmits conformational changes from CF(0) to CF(1) or is implicated in proton conduction.</text>
</comment>
<keyword evidence="8" id="KW-1003">Cell membrane</keyword>
<comment type="similarity">
    <text evidence="8">Belongs to the ATPase delta chain family.</text>
</comment>
<evidence type="ECO:0000256" key="8">
    <source>
        <dbReference type="HAMAP-Rule" id="MF_01416"/>
    </source>
</evidence>
<dbReference type="NCBIfam" id="NF009967">
    <property type="entry name" value="PRK13430.1"/>
    <property type="match status" value="1"/>
</dbReference>
<sequence>MQGSSRAALVAAQEALTSALDGGADAAALADDLFAVVGAVDGSAALRRALGDPSREGDAKAELARRLFGGKVGDAALGVVTTLVSQRWAAEHDLTDAGEQLAVGSVVASAERAGRADQVEDELFRFERIVAGNPGLRDALTDRRAPTASKAEVVEGLLRDKVAPETLRLARQAVTGARGRRFDRVMETYQSLAETRRGQLAAQVVAAVPLDESQRHRLVQSLSSHYGKPVHLNVVVDPQVVGGIRVQVGDEVVDGTILRRLDQVRRSLGA</sequence>
<keyword evidence="10" id="KW-1185">Reference proteome</keyword>
<dbReference type="GO" id="GO:0045259">
    <property type="term" value="C:proton-transporting ATP synthase complex"/>
    <property type="evidence" value="ECO:0007669"/>
    <property type="project" value="UniProtKB-KW"/>
</dbReference>